<accession>Q8R954</accession>
<name>Q8R954_CALS4</name>
<dbReference type="KEGG" id="tte:TTE1772"/>
<protein>
    <submittedName>
        <fullName evidence="1">Uncharacterized protein</fullName>
    </submittedName>
</protein>
<gene>
    <name evidence="1" type="ordered locus">TTE1772</name>
</gene>
<dbReference type="HOGENOM" id="CLU_2951571_0_0_9"/>
<organism evidence="1 2">
    <name type="scientific">Caldanaerobacter subterraneus subsp. tengcongensis (strain DSM 15242 / JCM 11007 / NBRC 100824 / MB4)</name>
    <name type="common">Thermoanaerobacter tengcongensis</name>
    <dbReference type="NCBI Taxonomy" id="273068"/>
    <lineage>
        <taxon>Bacteria</taxon>
        <taxon>Bacillati</taxon>
        <taxon>Bacillota</taxon>
        <taxon>Clostridia</taxon>
        <taxon>Thermoanaerobacterales</taxon>
        <taxon>Thermoanaerobacteraceae</taxon>
        <taxon>Caldanaerobacter</taxon>
    </lineage>
</organism>
<reference evidence="1 2" key="1">
    <citation type="journal article" date="2002" name="Genome Res.">
        <title>A complete sequence of the T. tengcongensis genome.</title>
        <authorList>
            <person name="Bao Q."/>
            <person name="Tian Y."/>
            <person name="Li W."/>
            <person name="Xu Z."/>
            <person name="Xuan Z."/>
            <person name="Hu S."/>
            <person name="Dong W."/>
            <person name="Yang J."/>
            <person name="Chen Y."/>
            <person name="Xue Y."/>
            <person name="Xu Y."/>
            <person name="Lai X."/>
            <person name="Huang L."/>
            <person name="Dong X."/>
            <person name="Ma Y."/>
            <person name="Ling L."/>
            <person name="Tan H."/>
            <person name="Chen R."/>
            <person name="Wang J."/>
            <person name="Yu J."/>
            <person name="Yang H."/>
        </authorList>
    </citation>
    <scope>NUCLEOTIDE SEQUENCE [LARGE SCALE GENOMIC DNA]</scope>
    <source>
        <strain evidence="2">DSM 15242 / JCM 11007 / NBRC 100824 / MB4</strain>
    </source>
</reference>
<keyword evidence="2" id="KW-1185">Reference proteome</keyword>
<sequence>MTRAEEESSAFFMIFFVAKEENLICCRIIIIIKNSQGCFYGKIESREIEKVHRPGDFGL</sequence>
<dbReference type="AlphaFoldDB" id="Q8R954"/>
<evidence type="ECO:0000313" key="1">
    <source>
        <dbReference type="EMBL" id="AAM24966.1"/>
    </source>
</evidence>
<dbReference type="STRING" id="273068.TTE1772"/>
<evidence type="ECO:0000313" key="2">
    <source>
        <dbReference type="Proteomes" id="UP000000555"/>
    </source>
</evidence>
<proteinExistence type="predicted"/>
<dbReference type="Proteomes" id="UP000000555">
    <property type="component" value="Chromosome"/>
</dbReference>
<dbReference type="EMBL" id="AE008691">
    <property type="protein sequence ID" value="AAM24966.1"/>
    <property type="molecule type" value="Genomic_DNA"/>
</dbReference>